<accession>A0A267H526</accession>
<organism evidence="1 2">
    <name type="scientific">Macrostomum lignano</name>
    <dbReference type="NCBI Taxonomy" id="282301"/>
    <lineage>
        <taxon>Eukaryota</taxon>
        <taxon>Metazoa</taxon>
        <taxon>Spiralia</taxon>
        <taxon>Lophotrochozoa</taxon>
        <taxon>Platyhelminthes</taxon>
        <taxon>Rhabditophora</taxon>
        <taxon>Macrostomorpha</taxon>
        <taxon>Macrostomida</taxon>
        <taxon>Macrostomidae</taxon>
        <taxon>Macrostomum</taxon>
    </lineage>
</organism>
<dbReference type="Proteomes" id="UP000215902">
    <property type="component" value="Unassembled WGS sequence"/>
</dbReference>
<sequence>MFEKVPDLYQLRPARRQRGRDIVVEYPIENVPTHLLVDGGSALSLLRAKDYSKKITGRSVEALEPPCVNA</sequence>
<protein>
    <submittedName>
        <fullName evidence="1">Uncharacterized protein</fullName>
    </submittedName>
</protein>
<feature type="non-terminal residue" evidence="1">
    <location>
        <position position="70"/>
    </location>
</feature>
<dbReference type="EMBL" id="NIVC01000042">
    <property type="protein sequence ID" value="PAA92662.1"/>
    <property type="molecule type" value="Genomic_DNA"/>
</dbReference>
<proteinExistence type="predicted"/>
<comment type="caution">
    <text evidence="1">The sequence shown here is derived from an EMBL/GenBank/DDBJ whole genome shotgun (WGS) entry which is preliminary data.</text>
</comment>
<reference evidence="1 2" key="1">
    <citation type="submission" date="2017-06" db="EMBL/GenBank/DDBJ databases">
        <title>A platform for efficient transgenesis in Macrostomum lignano, a flatworm model organism for stem cell research.</title>
        <authorList>
            <person name="Berezikov E."/>
        </authorList>
    </citation>
    <scope>NUCLEOTIDE SEQUENCE [LARGE SCALE GENOMIC DNA]</scope>
    <source>
        <strain evidence="1">DV1</strain>
        <tissue evidence="1">Whole organism</tissue>
    </source>
</reference>
<evidence type="ECO:0000313" key="1">
    <source>
        <dbReference type="EMBL" id="PAA92662.1"/>
    </source>
</evidence>
<gene>
    <name evidence="1" type="ORF">BOX15_Mlig031678g7</name>
</gene>
<dbReference type="AlphaFoldDB" id="A0A267H526"/>
<keyword evidence="2" id="KW-1185">Reference proteome</keyword>
<name>A0A267H526_9PLAT</name>
<evidence type="ECO:0000313" key="2">
    <source>
        <dbReference type="Proteomes" id="UP000215902"/>
    </source>
</evidence>